<dbReference type="InterPro" id="IPR050109">
    <property type="entry name" value="HTH-type_TetR-like_transc_reg"/>
</dbReference>
<sequence length="217" mass="23695">MTALAPKARSNNRRELILDVSAQQFVEKGFASTSTRDIAKATGMLPGSLYYHFASKDDLLVAVFEEGVQRISASVDTALEAAGADPWVRLQAACEAHLAMLLGTSSYAHVVIRTLPSDFSDAEKTLVGLRRQYEARFTRLCDALPLPPQTDRSVLRLMLIGAMNHTPVWYREGRDTPAGLARKFIENLHVPLVGAGASEAARTDASGEPVSRRIEDE</sequence>
<dbReference type="Pfam" id="PF00440">
    <property type="entry name" value="TetR_N"/>
    <property type="match status" value="1"/>
</dbReference>
<dbReference type="Gene3D" id="1.10.357.10">
    <property type="entry name" value="Tetracycline Repressor, domain 2"/>
    <property type="match status" value="1"/>
</dbReference>
<protein>
    <recommendedName>
        <fullName evidence="5">HTH tetR-type domain-containing protein</fullName>
    </recommendedName>
</protein>
<keyword evidence="1" id="KW-0805">Transcription regulation</keyword>
<evidence type="ECO:0000313" key="6">
    <source>
        <dbReference type="EMBL" id="KKN87762.1"/>
    </source>
</evidence>
<proteinExistence type="predicted"/>
<name>A0A0F9UKA5_9ZZZZ</name>
<dbReference type="Pfam" id="PF17932">
    <property type="entry name" value="TetR_C_24"/>
    <property type="match status" value="1"/>
</dbReference>
<dbReference type="InterPro" id="IPR041490">
    <property type="entry name" value="KstR2_TetR_C"/>
</dbReference>
<dbReference type="PROSITE" id="PS50977">
    <property type="entry name" value="HTH_TETR_2"/>
    <property type="match status" value="1"/>
</dbReference>
<evidence type="ECO:0000259" key="5">
    <source>
        <dbReference type="PROSITE" id="PS50977"/>
    </source>
</evidence>
<organism evidence="6">
    <name type="scientific">marine sediment metagenome</name>
    <dbReference type="NCBI Taxonomy" id="412755"/>
    <lineage>
        <taxon>unclassified sequences</taxon>
        <taxon>metagenomes</taxon>
        <taxon>ecological metagenomes</taxon>
    </lineage>
</organism>
<dbReference type="InterPro" id="IPR009057">
    <property type="entry name" value="Homeodomain-like_sf"/>
</dbReference>
<dbReference type="PANTHER" id="PTHR30055:SF234">
    <property type="entry name" value="HTH-TYPE TRANSCRIPTIONAL REGULATOR BETI"/>
    <property type="match status" value="1"/>
</dbReference>
<feature type="region of interest" description="Disordered" evidence="4">
    <location>
        <begin position="198"/>
        <end position="217"/>
    </location>
</feature>
<evidence type="ECO:0000256" key="1">
    <source>
        <dbReference type="ARBA" id="ARBA00023015"/>
    </source>
</evidence>
<comment type="caution">
    <text evidence="6">The sequence shown here is derived from an EMBL/GenBank/DDBJ whole genome shotgun (WGS) entry which is preliminary data.</text>
</comment>
<accession>A0A0F9UKA5</accession>
<keyword evidence="3" id="KW-0804">Transcription</keyword>
<dbReference type="AlphaFoldDB" id="A0A0F9UKA5"/>
<evidence type="ECO:0000256" key="3">
    <source>
        <dbReference type="ARBA" id="ARBA00023163"/>
    </source>
</evidence>
<dbReference type="GO" id="GO:0000976">
    <property type="term" value="F:transcription cis-regulatory region binding"/>
    <property type="evidence" value="ECO:0007669"/>
    <property type="project" value="TreeGrafter"/>
</dbReference>
<dbReference type="PANTHER" id="PTHR30055">
    <property type="entry name" value="HTH-TYPE TRANSCRIPTIONAL REGULATOR RUTR"/>
    <property type="match status" value="1"/>
</dbReference>
<dbReference type="InterPro" id="IPR001647">
    <property type="entry name" value="HTH_TetR"/>
</dbReference>
<reference evidence="6" key="1">
    <citation type="journal article" date="2015" name="Nature">
        <title>Complex archaea that bridge the gap between prokaryotes and eukaryotes.</title>
        <authorList>
            <person name="Spang A."/>
            <person name="Saw J.H."/>
            <person name="Jorgensen S.L."/>
            <person name="Zaremba-Niedzwiedzka K."/>
            <person name="Martijn J."/>
            <person name="Lind A.E."/>
            <person name="van Eijk R."/>
            <person name="Schleper C."/>
            <person name="Guy L."/>
            <person name="Ettema T.J."/>
        </authorList>
    </citation>
    <scope>NUCLEOTIDE SEQUENCE</scope>
</reference>
<dbReference type="SUPFAM" id="SSF46689">
    <property type="entry name" value="Homeodomain-like"/>
    <property type="match status" value="1"/>
</dbReference>
<gene>
    <name evidence="6" type="ORF">LCGC14_0254540</name>
</gene>
<keyword evidence="2" id="KW-0238">DNA-binding</keyword>
<dbReference type="EMBL" id="LAZR01000134">
    <property type="protein sequence ID" value="KKN87762.1"/>
    <property type="molecule type" value="Genomic_DNA"/>
</dbReference>
<feature type="domain" description="HTH tetR-type" evidence="5">
    <location>
        <begin position="11"/>
        <end position="71"/>
    </location>
</feature>
<dbReference type="GO" id="GO:0003700">
    <property type="term" value="F:DNA-binding transcription factor activity"/>
    <property type="evidence" value="ECO:0007669"/>
    <property type="project" value="TreeGrafter"/>
</dbReference>
<evidence type="ECO:0000256" key="4">
    <source>
        <dbReference type="SAM" id="MobiDB-lite"/>
    </source>
</evidence>
<evidence type="ECO:0000256" key="2">
    <source>
        <dbReference type="ARBA" id="ARBA00023125"/>
    </source>
</evidence>
<dbReference type="PRINTS" id="PR00455">
    <property type="entry name" value="HTHTETR"/>
</dbReference>